<dbReference type="HOGENOM" id="CLU_3433132_0_0_1"/>
<name>T0L792_COLGC</name>
<organism evidence="1 2">
    <name type="scientific">Colletotrichum gloeosporioides (strain Cg-14)</name>
    <name type="common">Anthracnose fungus</name>
    <name type="synonym">Glomerella cingulata</name>
    <dbReference type="NCBI Taxonomy" id="1237896"/>
    <lineage>
        <taxon>Eukaryota</taxon>
        <taxon>Fungi</taxon>
        <taxon>Dikarya</taxon>
        <taxon>Ascomycota</taxon>
        <taxon>Pezizomycotina</taxon>
        <taxon>Sordariomycetes</taxon>
        <taxon>Hypocreomycetidae</taxon>
        <taxon>Glomerellales</taxon>
        <taxon>Glomerellaceae</taxon>
        <taxon>Colletotrichum</taxon>
        <taxon>Colletotrichum gloeosporioides species complex</taxon>
    </lineage>
</organism>
<proteinExistence type="predicted"/>
<protein>
    <submittedName>
        <fullName evidence="1">Uncharacterized protein</fullName>
    </submittedName>
</protein>
<reference evidence="2" key="1">
    <citation type="journal article" date="2013" name="Mol. Plant Microbe Interact.">
        <title>Global aspects of pacC regulation of pathogenicity genes in Colletotrichum gloeosporioides as revealed by transcriptome analysis.</title>
        <authorList>
            <person name="Alkan N."/>
            <person name="Meng X."/>
            <person name="Friedlander G."/>
            <person name="Reuveni E."/>
            <person name="Sukno S."/>
            <person name="Sherman A."/>
            <person name="Thon M."/>
            <person name="Fluhr R."/>
            <person name="Prusky D."/>
        </authorList>
    </citation>
    <scope>NUCLEOTIDE SEQUENCE [LARGE SCALE GENOMIC DNA]</scope>
    <source>
        <strain evidence="2">Cg-14</strain>
    </source>
</reference>
<accession>T0L792</accession>
<gene>
    <name evidence="1" type="ORF">CGLO_13423</name>
</gene>
<evidence type="ECO:0000313" key="1">
    <source>
        <dbReference type="EMBL" id="EQB47431.1"/>
    </source>
</evidence>
<sequence>MKESAYPALAFFISFC</sequence>
<evidence type="ECO:0000313" key="2">
    <source>
        <dbReference type="Proteomes" id="UP000015530"/>
    </source>
</evidence>
<comment type="caution">
    <text evidence="1">The sequence shown here is derived from an EMBL/GenBank/DDBJ whole genome shotgun (WGS) entry which is preliminary data.</text>
</comment>
<dbReference type="AlphaFoldDB" id="T0L792"/>
<dbReference type="Proteomes" id="UP000015530">
    <property type="component" value="Unassembled WGS sequence"/>
</dbReference>
<dbReference type="EMBL" id="AMYD01002973">
    <property type="protein sequence ID" value="EQB47431.1"/>
    <property type="molecule type" value="Genomic_DNA"/>
</dbReference>